<evidence type="ECO:0000259" key="1">
    <source>
        <dbReference type="Pfam" id="PF14436"/>
    </source>
</evidence>
<dbReference type="GO" id="GO:0004519">
    <property type="term" value="F:endonuclease activity"/>
    <property type="evidence" value="ECO:0007669"/>
    <property type="project" value="InterPro"/>
</dbReference>
<protein>
    <submittedName>
        <fullName evidence="2">EndoU nuclease</fullName>
    </submittedName>
</protein>
<dbReference type="Proteomes" id="UP001206128">
    <property type="component" value="Unassembled WGS sequence"/>
</dbReference>
<comment type="caution">
    <text evidence="2">The sequence shown here is derived from an EMBL/GenBank/DDBJ whole genome shotgun (WGS) entry which is preliminary data.</text>
</comment>
<organism evidence="2 3">
    <name type="scientific">Goodfellowiella coeruleoviolacea</name>
    <dbReference type="NCBI Taxonomy" id="334858"/>
    <lineage>
        <taxon>Bacteria</taxon>
        <taxon>Bacillati</taxon>
        <taxon>Actinomycetota</taxon>
        <taxon>Actinomycetes</taxon>
        <taxon>Pseudonocardiales</taxon>
        <taxon>Pseudonocardiaceae</taxon>
        <taxon>Goodfellowiella</taxon>
    </lineage>
</organism>
<dbReference type="RefSeq" id="WP_253768006.1">
    <property type="nucleotide sequence ID" value="NZ_JAMTCK010000003.1"/>
</dbReference>
<feature type="domain" description="Bacterial EndoU nuclease" evidence="1">
    <location>
        <begin position="103"/>
        <end position="235"/>
    </location>
</feature>
<reference evidence="2" key="1">
    <citation type="submission" date="2022-06" db="EMBL/GenBank/DDBJ databases">
        <title>Genomic Encyclopedia of Archaeal and Bacterial Type Strains, Phase II (KMG-II): from individual species to whole genera.</title>
        <authorList>
            <person name="Goeker M."/>
        </authorList>
    </citation>
    <scope>NUCLEOTIDE SEQUENCE</scope>
    <source>
        <strain evidence="2">DSM 43935</strain>
    </source>
</reference>
<proteinExistence type="predicted"/>
<evidence type="ECO:0000313" key="2">
    <source>
        <dbReference type="EMBL" id="MCP2164387.1"/>
    </source>
</evidence>
<dbReference type="InterPro" id="IPR029501">
    <property type="entry name" value="EndoU_bac"/>
</dbReference>
<dbReference type="EMBL" id="JAMTCK010000003">
    <property type="protein sequence ID" value="MCP2164387.1"/>
    <property type="molecule type" value="Genomic_DNA"/>
</dbReference>
<evidence type="ECO:0000313" key="3">
    <source>
        <dbReference type="Proteomes" id="UP001206128"/>
    </source>
</evidence>
<dbReference type="AlphaFoldDB" id="A0AAE3G9Y5"/>
<gene>
    <name evidence="2" type="ORF">LX83_001227</name>
</gene>
<sequence length="246" mass="27449">MTHIEKLIIQAADHTDAITAILTSVGAGTTRNDFAVAATRFHQLHRDTPALLDHCAKIQQHIEVWLHKTLGLTLTGRPTYPLPDDIPTAAPFTLPEYPLHNRLDRHVFEGERRGRLISGLHHLHDGALPDGLSLEGRYPNDRNGVWKANVRQVLPNGRILVKSHVTFFPNHWTRAEVAHAIRVAFASRTRPAQQGDDRISTWEGEFRGVRIRGFVTPGLDAMSATTDDVRTAWPLYEGGPERAAQA</sequence>
<dbReference type="Pfam" id="PF14436">
    <property type="entry name" value="EndoU_bacteria"/>
    <property type="match status" value="1"/>
</dbReference>
<name>A0AAE3G9Y5_9PSEU</name>
<keyword evidence="3" id="KW-1185">Reference proteome</keyword>
<accession>A0AAE3G9Y5</accession>